<dbReference type="PROSITE" id="PS01359">
    <property type="entry name" value="ZF_PHD_1"/>
    <property type="match status" value="1"/>
</dbReference>
<dbReference type="SUPFAM" id="SSF57903">
    <property type="entry name" value="FYVE/PHD zinc finger"/>
    <property type="match status" value="1"/>
</dbReference>
<dbReference type="EnsemblPlants" id="TuG1812G0300004377.01.T02">
    <property type="protein sequence ID" value="TuG1812G0300004377.01.T02"/>
    <property type="gene ID" value="TuG1812G0300004377.01"/>
</dbReference>
<dbReference type="PANTHER" id="PTHR12321:SF77">
    <property type="entry name" value="PHD FINGER PROTEIN ALFIN-LIKE 6"/>
    <property type="match status" value="1"/>
</dbReference>
<dbReference type="Pfam" id="PF12165">
    <property type="entry name" value="Alfin"/>
    <property type="match status" value="1"/>
</dbReference>
<evidence type="ECO:0000256" key="12">
    <source>
        <dbReference type="RuleBase" id="RU369089"/>
    </source>
</evidence>
<comment type="subcellular location">
    <subcellularLocation>
        <location evidence="2 12">Nucleus</location>
    </subcellularLocation>
</comment>
<keyword evidence="10 12" id="KW-0539">Nucleus</keyword>
<evidence type="ECO:0000256" key="8">
    <source>
        <dbReference type="ARBA" id="ARBA00023015"/>
    </source>
</evidence>
<keyword evidence="6 12" id="KW-0862">Zinc</keyword>
<keyword evidence="9 12" id="KW-0804">Transcription</keyword>
<dbReference type="GO" id="GO:0003712">
    <property type="term" value="F:transcription coregulator activity"/>
    <property type="evidence" value="ECO:0007669"/>
    <property type="project" value="TreeGrafter"/>
</dbReference>
<evidence type="ECO:0000256" key="5">
    <source>
        <dbReference type="ARBA" id="ARBA00022771"/>
    </source>
</evidence>
<feature type="compositionally biased region" description="Acidic residues" evidence="13">
    <location>
        <begin position="189"/>
        <end position="205"/>
    </location>
</feature>
<evidence type="ECO:0000256" key="2">
    <source>
        <dbReference type="ARBA" id="ARBA00004123"/>
    </source>
</evidence>
<dbReference type="Proteomes" id="UP000015106">
    <property type="component" value="Chromosome 3"/>
</dbReference>
<evidence type="ECO:0000313" key="16">
    <source>
        <dbReference type="Proteomes" id="UP000015106"/>
    </source>
</evidence>
<dbReference type="Pfam" id="PF00628">
    <property type="entry name" value="PHD"/>
    <property type="match status" value="1"/>
</dbReference>
<comment type="function">
    <text evidence="1 12">Histone-binding component that specifically recognizes H3 tails trimethylated on 'Lys-4' (H3K4me3), which mark transcription start sites of virtually all active genes.</text>
</comment>
<keyword evidence="7 12" id="KW-0156">Chromatin regulator</keyword>
<organism evidence="15 16">
    <name type="scientific">Triticum urartu</name>
    <name type="common">Red wild einkorn</name>
    <name type="synonym">Crithodium urartu</name>
    <dbReference type="NCBI Taxonomy" id="4572"/>
    <lineage>
        <taxon>Eukaryota</taxon>
        <taxon>Viridiplantae</taxon>
        <taxon>Streptophyta</taxon>
        <taxon>Embryophyta</taxon>
        <taxon>Tracheophyta</taxon>
        <taxon>Spermatophyta</taxon>
        <taxon>Magnoliopsida</taxon>
        <taxon>Liliopsida</taxon>
        <taxon>Poales</taxon>
        <taxon>Poaceae</taxon>
        <taxon>BOP clade</taxon>
        <taxon>Pooideae</taxon>
        <taxon>Triticodae</taxon>
        <taxon>Triticeae</taxon>
        <taxon>Triticinae</taxon>
        <taxon>Triticum</taxon>
    </lineage>
</organism>
<reference evidence="15" key="3">
    <citation type="submission" date="2022-06" db="UniProtKB">
        <authorList>
            <consortium name="EnsemblPlants"/>
        </authorList>
    </citation>
    <scope>IDENTIFICATION</scope>
</reference>
<dbReference type="InterPro" id="IPR045104">
    <property type="entry name" value="Alfin"/>
</dbReference>
<dbReference type="InterPro" id="IPR011011">
    <property type="entry name" value="Znf_FYVE_PHD"/>
</dbReference>
<protein>
    <recommendedName>
        <fullName evidence="12">PHD finger protein ALFIN-LIKE</fullName>
    </recommendedName>
</protein>
<name>A0A8R7PX26_TRIUA</name>
<evidence type="ECO:0000256" key="10">
    <source>
        <dbReference type="ARBA" id="ARBA00023242"/>
    </source>
</evidence>
<dbReference type="InterPro" id="IPR044104">
    <property type="entry name" value="PHD_AL_plant"/>
</dbReference>
<dbReference type="Gramene" id="TuG1812G0300004377.01.T02">
    <property type="protein sequence ID" value="TuG1812G0300004377.01.T02"/>
    <property type="gene ID" value="TuG1812G0300004377.01"/>
</dbReference>
<evidence type="ECO:0000256" key="11">
    <source>
        <dbReference type="PROSITE-ProRule" id="PRU00146"/>
    </source>
</evidence>
<evidence type="ECO:0000256" key="4">
    <source>
        <dbReference type="ARBA" id="ARBA00022723"/>
    </source>
</evidence>
<keyword evidence="16" id="KW-1185">Reference proteome</keyword>
<keyword evidence="4 12" id="KW-0479">Metal-binding</keyword>
<accession>A0A8R7PX26</accession>
<reference evidence="15" key="2">
    <citation type="submission" date="2018-03" db="EMBL/GenBank/DDBJ databases">
        <title>The Triticum urartu genome reveals the dynamic nature of wheat genome evolution.</title>
        <authorList>
            <person name="Ling H."/>
            <person name="Ma B."/>
            <person name="Shi X."/>
            <person name="Liu H."/>
            <person name="Dong L."/>
            <person name="Sun H."/>
            <person name="Cao Y."/>
            <person name="Gao Q."/>
            <person name="Zheng S."/>
            <person name="Li Y."/>
            <person name="Yu Y."/>
            <person name="Du H."/>
            <person name="Qi M."/>
            <person name="Li Y."/>
            <person name="Yu H."/>
            <person name="Cui Y."/>
            <person name="Wang N."/>
            <person name="Chen C."/>
            <person name="Wu H."/>
            <person name="Zhao Y."/>
            <person name="Zhang J."/>
            <person name="Li Y."/>
            <person name="Zhou W."/>
            <person name="Zhang B."/>
            <person name="Hu W."/>
            <person name="Eijk M."/>
            <person name="Tang J."/>
            <person name="Witsenboer H."/>
            <person name="Zhao S."/>
            <person name="Li Z."/>
            <person name="Zhang A."/>
            <person name="Wang D."/>
            <person name="Liang C."/>
        </authorList>
    </citation>
    <scope>NUCLEOTIDE SEQUENCE [LARGE SCALE GENOMIC DNA]</scope>
    <source>
        <strain evidence="15">cv. G1812</strain>
    </source>
</reference>
<evidence type="ECO:0000313" key="15">
    <source>
        <dbReference type="EnsemblPlants" id="TuG1812G0300004377.01.T02"/>
    </source>
</evidence>
<dbReference type="InterPro" id="IPR013083">
    <property type="entry name" value="Znf_RING/FYVE/PHD"/>
</dbReference>
<evidence type="ECO:0000256" key="13">
    <source>
        <dbReference type="SAM" id="MobiDB-lite"/>
    </source>
</evidence>
<comment type="domain">
    <text evidence="12">The PHD-type zinc finger mediates the binding to H3K4me3.</text>
</comment>
<evidence type="ECO:0000256" key="1">
    <source>
        <dbReference type="ARBA" id="ARBA00002232"/>
    </source>
</evidence>
<dbReference type="InterPro" id="IPR021998">
    <property type="entry name" value="Alfin_N"/>
</dbReference>
<evidence type="ECO:0000256" key="6">
    <source>
        <dbReference type="ARBA" id="ARBA00022833"/>
    </source>
</evidence>
<evidence type="ECO:0000259" key="14">
    <source>
        <dbReference type="PROSITE" id="PS50016"/>
    </source>
</evidence>
<dbReference type="GO" id="GO:0008270">
    <property type="term" value="F:zinc ion binding"/>
    <property type="evidence" value="ECO:0007669"/>
    <property type="project" value="UniProtKB-KW"/>
</dbReference>
<dbReference type="Gene3D" id="3.30.40.10">
    <property type="entry name" value="Zinc/RING finger domain, C3HC4 (zinc finger)"/>
    <property type="match status" value="1"/>
</dbReference>
<dbReference type="SMART" id="SM00249">
    <property type="entry name" value="PHD"/>
    <property type="match status" value="1"/>
</dbReference>
<dbReference type="AlphaFoldDB" id="A0A8R7PX26"/>
<dbReference type="InterPro" id="IPR019787">
    <property type="entry name" value="Znf_PHD-finger"/>
</dbReference>
<evidence type="ECO:0000256" key="3">
    <source>
        <dbReference type="ARBA" id="ARBA00010445"/>
    </source>
</evidence>
<dbReference type="PROSITE" id="PS50016">
    <property type="entry name" value="ZF_PHD_2"/>
    <property type="match status" value="1"/>
</dbReference>
<comment type="similarity">
    <text evidence="3 12">Belongs to the Alfin family.</text>
</comment>
<evidence type="ECO:0000256" key="7">
    <source>
        <dbReference type="ARBA" id="ARBA00022853"/>
    </source>
</evidence>
<dbReference type="GO" id="GO:0000976">
    <property type="term" value="F:transcription cis-regulatory region binding"/>
    <property type="evidence" value="ECO:0007669"/>
    <property type="project" value="TreeGrafter"/>
</dbReference>
<proteinExistence type="inferred from homology"/>
<feature type="region of interest" description="Disordered" evidence="13">
    <location>
        <begin position="147"/>
        <end position="208"/>
    </location>
</feature>
<keyword evidence="5 11" id="KW-0863">Zinc-finger</keyword>
<keyword evidence="8 12" id="KW-0805">Transcription regulation</keyword>
<dbReference type="GO" id="GO:0005634">
    <property type="term" value="C:nucleus"/>
    <property type="evidence" value="ECO:0007669"/>
    <property type="project" value="UniProtKB-SubCell"/>
</dbReference>
<dbReference type="InterPro" id="IPR019786">
    <property type="entry name" value="Zinc_finger_PHD-type_CS"/>
</dbReference>
<dbReference type="PANTHER" id="PTHR12321">
    <property type="entry name" value="CPG BINDING PROTEIN"/>
    <property type="match status" value="1"/>
</dbReference>
<dbReference type="GO" id="GO:0006355">
    <property type="term" value="P:regulation of DNA-templated transcription"/>
    <property type="evidence" value="ECO:0007669"/>
    <property type="project" value="UniProtKB-UniRule"/>
</dbReference>
<evidence type="ECO:0000256" key="9">
    <source>
        <dbReference type="ARBA" id="ARBA00023163"/>
    </source>
</evidence>
<dbReference type="FunFam" id="3.30.40.10:FF:000306">
    <property type="entry name" value="PHD finger alfin-like protein"/>
    <property type="match status" value="1"/>
</dbReference>
<gene>
    <name evidence="15" type="primary">LOC125545566</name>
</gene>
<feature type="domain" description="PHD-type" evidence="14">
    <location>
        <begin position="207"/>
        <end position="259"/>
    </location>
</feature>
<dbReference type="GO" id="GO:0042393">
    <property type="term" value="F:histone binding"/>
    <property type="evidence" value="ECO:0007669"/>
    <property type="project" value="UniProtKB-UniRule"/>
</dbReference>
<sequence>MDGAGAGGAYVARTAEEVFRDLRGRRAGMIKALTEDVDKFFKLCDPEKENLCLYGYPNETWEVTLPAEEVPPEIPEPALGINFARDGMNEKDWLALVAVHSDSWLLSVAFYFGARFGFDKENRRRLFNMINNLPTIYEVVTGIAKKQSKEKTPNSSSKSNKPSMKVVSATAPLSRAEPRAKAKVPVPKDEEESGEDEGDDEEEEHDNTLCGTCGTNDGKDEFWICCDNCEKWYHGKCVKITPARAEHIKHYRCPECTNGGSNSNKRVKT</sequence>
<dbReference type="GO" id="GO:0006325">
    <property type="term" value="P:chromatin organization"/>
    <property type="evidence" value="ECO:0007669"/>
    <property type="project" value="UniProtKB-UniRule"/>
</dbReference>
<comment type="subunit">
    <text evidence="12">Interacts with H3K4me3 and to a lesser extent with H3K4me2.</text>
</comment>
<feature type="compositionally biased region" description="Low complexity" evidence="13">
    <location>
        <begin position="153"/>
        <end position="168"/>
    </location>
</feature>
<reference evidence="16" key="1">
    <citation type="journal article" date="2013" name="Nature">
        <title>Draft genome of the wheat A-genome progenitor Triticum urartu.</title>
        <authorList>
            <person name="Ling H.Q."/>
            <person name="Zhao S."/>
            <person name="Liu D."/>
            <person name="Wang J."/>
            <person name="Sun H."/>
            <person name="Zhang C."/>
            <person name="Fan H."/>
            <person name="Li D."/>
            <person name="Dong L."/>
            <person name="Tao Y."/>
            <person name="Gao C."/>
            <person name="Wu H."/>
            <person name="Li Y."/>
            <person name="Cui Y."/>
            <person name="Guo X."/>
            <person name="Zheng S."/>
            <person name="Wang B."/>
            <person name="Yu K."/>
            <person name="Liang Q."/>
            <person name="Yang W."/>
            <person name="Lou X."/>
            <person name="Chen J."/>
            <person name="Feng M."/>
            <person name="Jian J."/>
            <person name="Zhang X."/>
            <person name="Luo G."/>
            <person name="Jiang Y."/>
            <person name="Liu J."/>
            <person name="Wang Z."/>
            <person name="Sha Y."/>
            <person name="Zhang B."/>
            <person name="Wu H."/>
            <person name="Tang D."/>
            <person name="Shen Q."/>
            <person name="Xue P."/>
            <person name="Zou S."/>
            <person name="Wang X."/>
            <person name="Liu X."/>
            <person name="Wang F."/>
            <person name="Yang Y."/>
            <person name="An X."/>
            <person name="Dong Z."/>
            <person name="Zhang K."/>
            <person name="Zhang X."/>
            <person name="Luo M.C."/>
            <person name="Dvorak J."/>
            <person name="Tong Y."/>
            <person name="Wang J."/>
            <person name="Yang H."/>
            <person name="Li Z."/>
            <person name="Wang D."/>
            <person name="Zhang A."/>
            <person name="Wang J."/>
        </authorList>
    </citation>
    <scope>NUCLEOTIDE SEQUENCE</scope>
    <source>
        <strain evidence="16">cv. G1812</strain>
    </source>
</reference>
<dbReference type="CDD" id="cd15613">
    <property type="entry name" value="PHD_AL_plant"/>
    <property type="match status" value="1"/>
</dbReference>
<dbReference type="InterPro" id="IPR001965">
    <property type="entry name" value="Znf_PHD"/>
</dbReference>